<keyword evidence="5 6" id="KW-0472">Membrane</keyword>
<name>A0A3N0UVB1_9PROT</name>
<organism evidence="8 9">
    <name type="scientific">Pseudomethylobacillus aquaticus</name>
    <dbReference type="NCBI Taxonomy" id="2676064"/>
    <lineage>
        <taxon>Bacteria</taxon>
        <taxon>Pseudomonadati</taxon>
        <taxon>Pseudomonadota</taxon>
        <taxon>Betaproteobacteria</taxon>
        <taxon>Nitrosomonadales</taxon>
        <taxon>Methylophilaceae</taxon>
        <taxon>Pseudomethylobacillus</taxon>
    </lineage>
</organism>
<gene>
    <name evidence="8" type="ORF">ED236_11160</name>
</gene>
<evidence type="ECO:0000313" key="9">
    <source>
        <dbReference type="Proteomes" id="UP000275137"/>
    </source>
</evidence>
<accession>A0A3N0UVB1</accession>
<dbReference type="Pfam" id="PF06271">
    <property type="entry name" value="RDD"/>
    <property type="match status" value="1"/>
</dbReference>
<dbReference type="InterPro" id="IPR010432">
    <property type="entry name" value="RDD"/>
</dbReference>
<keyword evidence="4 6" id="KW-1133">Transmembrane helix</keyword>
<reference evidence="8 9" key="1">
    <citation type="submission" date="2018-10" db="EMBL/GenBank/DDBJ databases">
        <authorList>
            <person name="Chen W.-M."/>
        </authorList>
    </citation>
    <scope>NUCLEOTIDE SEQUENCE [LARGE SCALE GENOMIC DNA]</scope>
    <source>
        <strain evidence="8 9">H-5</strain>
    </source>
</reference>
<dbReference type="EMBL" id="RJVP01000007">
    <property type="protein sequence ID" value="ROH84477.1"/>
    <property type="molecule type" value="Genomic_DNA"/>
</dbReference>
<protein>
    <submittedName>
        <fullName evidence="8">RDD family protein</fullName>
    </submittedName>
</protein>
<evidence type="ECO:0000256" key="4">
    <source>
        <dbReference type="ARBA" id="ARBA00022989"/>
    </source>
</evidence>
<keyword evidence="2" id="KW-1003">Cell membrane</keyword>
<comment type="caution">
    <text evidence="8">The sequence shown here is derived from an EMBL/GenBank/DDBJ whole genome shotgun (WGS) entry which is preliminary data.</text>
</comment>
<evidence type="ECO:0000256" key="2">
    <source>
        <dbReference type="ARBA" id="ARBA00022475"/>
    </source>
</evidence>
<keyword evidence="9" id="KW-1185">Reference proteome</keyword>
<evidence type="ECO:0000256" key="6">
    <source>
        <dbReference type="SAM" id="Phobius"/>
    </source>
</evidence>
<evidence type="ECO:0000259" key="7">
    <source>
        <dbReference type="Pfam" id="PF06271"/>
    </source>
</evidence>
<comment type="subcellular location">
    <subcellularLocation>
        <location evidence="1">Cell membrane</location>
        <topology evidence="1">Multi-pass membrane protein</topology>
    </subcellularLocation>
</comment>
<evidence type="ECO:0000313" key="8">
    <source>
        <dbReference type="EMBL" id="ROH84477.1"/>
    </source>
</evidence>
<feature type="transmembrane region" description="Helical" evidence="6">
    <location>
        <begin position="20"/>
        <end position="37"/>
    </location>
</feature>
<keyword evidence="3 6" id="KW-0812">Transmembrane</keyword>
<dbReference type="GO" id="GO:0005886">
    <property type="term" value="C:plasma membrane"/>
    <property type="evidence" value="ECO:0007669"/>
    <property type="project" value="UniProtKB-SubCell"/>
</dbReference>
<feature type="domain" description="RDD" evidence="7">
    <location>
        <begin position="10"/>
        <end position="123"/>
    </location>
</feature>
<dbReference type="Proteomes" id="UP000275137">
    <property type="component" value="Unassembled WGS sequence"/>
</dbReference>
<evidence type="ECO:0000256" key="3">
    <source>
        <dbReference type="ARBA" id="ARBA00022692"/>
    </source>
</evidence>
<dbReference type="InterPro" id="IPR051791">
    <property type="entry name" value="Pra-immunoreactive"/>
</dbReference>
<proteinExistence type="predicted"/>
<evidence type="ECO:0000256" key="1">
    <source>
        <dbReference type="ARBA" id="ARBA00004651"/>
    </source>
</evidence>
<dbReference type="RefSeq" id="WP_123238069.1">
    <property type="nucleotide sequence ID" value="NZ_RJVP01000007.1"/>
</dbReference>
<evidence type="ECO:0000256" key="5">
    <source>
        <dbReference type="ARBA" id="ARBA00023136"/>
    </source>
</evidence>
<sequence>MEPAYSKPLAHPGKRFQAQFIDGLIAYLLGFIVYYLLDPLTLGETAIYSGLTAGVLYFLLSDALPDGQSLGKKLLNIQVVSKSTMAPCSLLQALLRNITFPLGMLDWIFIFFGSHQRLGDFLAATIVVKK</sequence>
<dbReference type="AlphaFoldDB" id="A0A3N0UVB1"/>
<dbReference type="PANTHER" id="PTHR36115">
    <property type="entry name" value="PROLINE-RICH ANTIGEN HOMOLOG-RELATED"/>
    <property type="match status" value="1"/>
</dbReference>